<dbReference type="Proteomes" id="UP001501237">
    <property type="component" value="Unassembled WGS sequence"/>
</dbReference>
<proteinExistence type="predicted"/>
<dbReference type="EMBL" id="BAAAUV010000007">
    <property type="protein sequence ID" value="GAA3213534.1"/>
    <property type="molecule type" value="Genomic_DNA"/>
</dbReference>
<feature type="domain" description="Luciferase-like" evidence="2">
    <location>
        <begin position="116"/>
        <end position="254"/>
    </location>
</feature>
<dbReference type="NCBIfam" id="TIGR03620">
    <property type="entry name" value="F420_MSMEG_4141"/>
    <property type="match status" value="1"/>
</dbReference>
<sequence>MELGRIGVWSRELRSEDGSVDIAAAAAELERLGYGAVWLGGSPSVHHARPLLEATSRLVVATGILSIWDGAAETVAAQRAELAAAHPGRFLLGIGASHSAMARDYSRPYSATAAFLDGLDAAPIPVPAAERVLAALGPKMLALAAARSRGAHPYLVTPEHTARAREGLGDALLAPEVKVVWETDPAKARELARGHLGIYLTLPNYTNNLLRLGFTEADFADGGSDRLVDAVFAWGSPDAVRARIEEYESAGADHVVVQVIADALPLRAWSELAGTLGLG</sequence>
<comment type="caution">
    <text evidence="3">The sequence shown here is derived from an EMBL/GenBank/DDBJ whole genome shotgun (WGS) entry which is preliminary data.</text>
</comment>
<accession>A0ABP6Q9F8</accession>
<reference evidence="4" key="1">
    <citation type="journal article" date="2019" name="Int. J. Syst. Evol. Microbiol.">
        <title>The Global Catalogue of Microorganisms (GCM) 10K type strain sequencing project: providing services to taxonomists for standard genome sequencing and annotation.</title>
        <authorList>
            <consortium name="The Broad Institute Genomics Platform"/>
            <consortium name="The Broad Institute Genome Sequencing Center for Infectious Disease"/>
            <person name="Wu L."/>
            <person name="Ma J."/>
        </authorList>
    </citation>
    <scope>NUCLEOTIDE SEQUENCE [LARGE SCALE GENOMIC DNA]</scope>
    <source>
        <strain evidence="4">JCM 9377</strain>
    </source>
</reference>
<dbReference type="InterPro" id="IPR019922">
    <property type="entry name" value="Lucif-like_OxRdatse_MSMEG_4141"/>
</dbReference>
<keyword evidence="1" id="KW-0560">Oxidoreductase</keyword>
<protein>
    <submittedName>
        <fullName evidence="3">LLM class F420-dependent oxidoreductase</fullName>
    </submittedName>
</protein>
<organism evidence="3 4">
    <name type="scientific">Actinocorallia longicatena</name>
    <dbReference type="NCBI Taxonomy" id="111803"/>
    <lineage>
        <taxon>Bacteria</taxon>
        <taxon>Bacillati</taxon>
        <taxon>Actinomycetota</taxon>
        <taxon>Actinomycetes</taxon>
        <taxon>Streptosporangiales</taxon>
        <taxon>Thermomonosporaceae</taxon>
        <taxon>Actinocorallia</taxon>
    </lineage>
</organism>
<dbReference type="InterPro" id="IPR036661">
    <property type="entry name" value="Luciferase-like_sf"/>
</dbReference>
<dbReference type="PANTHER" id="PTHR43244:SF1">
    <property type="entry name" value="5,10-METHYLENETETRAHYDROMETHANOPTERIN REDUCTASE"/>
    <property type="match status" value="1"/>
</dbReference>
<dbReference type="InterPro" id="IPR050564">
    <property type="entry name" value="F420-G6PD/mer"/>
</dbReference>
<name>A0ABP6Q9F8_9ACTN</name>
<gene>
    <name evidence="3" type="ORF">GCM10010468_33610</name>
</gene>
<evidence type="ECO:0000313" key="3">
    <source>
        <dbReference type="EMBL" id="GAA3213534.1"/>
    </source>
</evidence>
<keyword evidence="4" id="KW-1185">Reference proteome</keyword>
<evidence type="ECO:0000256" key="1">
    <source>
        <dbReference type="ARBA" id="ARBA00023002"/>
    </source>
</evidence>
<dbReference type="SUPFAM" id="SSF51679">
    <property type="entry name" value="Bacterial luciferase-like"/>
    <property type="match status" value="1"/>
</dbReference>
<dbReference type="InterPro" id="IPR011251">
    <property type="entry name" value="Luciferase-like_dom"/>
</dbReference>
<dbReference type="Pfam" id="PF00296">
    <property type="entry name" value="Bac_luciferase"/>
    <property type="match status" value="1"/>
</dbReference>
<dbReference type="RefSeq" id="WP_344829050.1">
    <property type="nucleotide sequence ID" value="NZ_BAAAUV010000007.1"/>
</dbReference>
<dbReference type="Gene3D" id="3.20.20.30">
    <property type="entry name" value="Luciferase-like domain"/>
    <property type="match status" value="1"/>
</dbReference>
<evidence type="ECO:0000259" key="2">
    <source>
        <dbReference type="Pfam" id="PF00296"/>
    </source>
</evidence>
<dbReference type="PANTHER" id="PTHR43244">
    <property type="match status" value="1"/>
</dbReference>
<evidence type="ECO:0000313" key="4">
    <source>
        <dbReference type="Proteomes" id="UP001501237"/>
    </source>
</evidence>